<feature type="transmembrane region" description="Helical" evidence="6">
    <location>
        <begin position="333"/>
        <end position="353"/>
    </location>
</feature>
<dbReference type="Gene3D" id="2.30.29.30">
    <property type="entry name" value="Pleckstrin-homology domain (PH domain)/Phosphotyrosine-binding domain (PTB)"/>
    <property type="match status" value="1"/>
</dbReference>
<dbReference type="NCBIfam" id="TIGR01127">
    <property type="entry name" value="ilvA_1Cterm"/>
    <property type="match status" value="1"/>
</dbReference>
<dbReference type="GO" id="GO:0006567">
    <property type="term" value="P:L-threonine catabolic process"/>
    <property type="evidence" value="ECO:0007669"/>
    <property type="project" value="InterPro"/>
</dbReference>
<dbReference type="AlphaFoldDB" id="A0A0W8C751"/>
<dbReference type="InterPro" id="IPR036865">
    <property type="entry name" value="CRAL-TRIO_dom_sf"/>
</dbReference>
<dbReference type="GO" id="GO:0006565">
    <property type="term" value="P:L-serine catabolic process"/>
    <property type="evidence" value="ECO:0007669"/>
    <property type="project" value="TreeGrafter"/>
</dbReference>
<comment type="similarity">
    <text evidence="2">Belongs to the serine/threonine dehydratase family.</text>
</comment>
<reference evidence="9 10" key="1">
    <citation type="submission" date="2015-11" db="EMBL/GenBank/DDBJ databases">
        <title>Genomes and virulence difference between two physiological races of Phytophthora nicotianae.</title>
        <authorList>
            <person name="Liu H."/>
            <person name="Ma X."/>
            <person name="Yu H."/>
            <person name="Fang D."/>
            <person name="Li Y."/>
            <person name="Wang X."/>
            <person name="Wang W."/>
            <person name="Dong Y."/>
            <person name="Xiao B."/>
        </authorList>
    </citation>
    <scope>NUCLEOTIDE SEQUENCE [LARGE SCALE GENOMIC DNA]</scope>
    <source>
        <strain evidence="10">race 0</strain>
    </source>
</reference>
<evidence type="ECO:0000256" key="5">
    <source>
        <dbReference type="SAM" id="MobiDB-lite"/>
    </source>
</evidence>
<evidence type="ECO:0000259" key="7">
    <source>
        <dbReference type="PROSITE" id="PS50003"/>
    </source>
</evidence>
<dbReference type="SUPFAM" id="SSF53686">
    <property type="entry name" value="Tryptophan synthase beta subunit-like PLP-dependent enzymes"/>
    <property type="match status" value="1"/>
</dbReference>
<comment type="caution">
    <text evidence="9">The sequence shown here is derived from an EMBL/GenBank/DDBJ whole genome shotgun (WGS) entry which is preliminary data.</text>
</comment>
<dbReference type="Proteomes" id="UP000052943">
    <property type="component" value="Unassembled WGS sequence"/>
</dbReference>
<dbReference type="SUPFAM" id="SSF50729">
    <property type="entry name" value="PH domain-like"/>
    <property type="match status" value="1"/>
</dbReference>
<feature type="compositionally biased region" description="Low complexity" evidence="5">
    <location>
        <begin position="1"/>
        <end position="17"/>
    </location>
</feature>
<evidence type="ECO:0000313" key="9">
    <source>
        <dbReference type="EMBL" id="KUF79900.1"/>
    </source>
</evidence>
<evidence type="ECO:0000313" key="10">
    <source>
        <dbReference type="Proteomes" id="UP000052943"/>
    </source>
</evidence>
<dbReference type="Gene3D" id="3.40.50.1100">
    <property type="match status" value="2"/>
</dbReference>
<dbReference type="InterPro" id="IPR001926">
    <property type="entry name" value="TrpB-like_PALP"/>
</dbReference>
<dbReference type="InterPro" id="IPR001849">
    <property type="entry name" value="PH_domain"/>
</dbReference>
<keyword evidence="3" id="KW-0663">Pyridoxal phosphate</keyword>
<feature type="domain" description="PH" evidence="7">
    <location>
        <begin position="52"/>
        <end position="165"/>
    </location>
</feature>
<dbReference type="PANTHER" id="PTHR48078:SF19">
    <property type="entry name" value="ACT DOMAIN-CONTAINING PROTEIN"/>
    <property type="match status" value="1"/>
</dbReference>
<dbReference type="FunFam" id="3.40.50.1100:FF:000007">
    <property type="entry name" value="L-threonine dehydratase catabolic TdcB"/>
    <property type="match status" value="1"/>
</dbReference>
<dbReference type="GO" id="GO:0009097">
    <property type="term" value="P:isoleucine biosynthetic process"/>
    <property type="evidence" value="ECO:0007669"/>
    <property type="project" value="TreeGrafter"/>
</dbReference>
<dbReference type="Pfam" id="PF00291">
    <property type="entry name" value="PALP"/>
    <property type="match status" value="1"/>
</dbReference>
<dbReference type="InterPro" id="IPR011993">
    <property type="entry name" value="PH-like_dom_sf"/>
</dbReference>
<dbReference type="STRING" id="4790.A0A0W8C751"/>
<dbReference type="InterPro" id="IPR036052">
    <property type="entry name" value="TrpB-like_PALP_sf"/>
</dbReference>
<keyword evidence="6" id="KW-0812">Transmembrane</keyword>
<proteinExistence type="inferred from homology"/>
<evidence type="ECO:0000256" key="4">
    <source>
        <dbReference type="ARBA" id="ARBA00023239"/>
    </source>
</evidence>
<dbReference type="GO" id="GO:0003941">
    <property type="term" value="F:L-serine ammonia-lyase activity"/>
    <property type="evidence" value="ECO:0007669"/>
    <property type="project" value="TreeGrafter"/>
</dbReference>
<keyword evidence="4" id="KW-0456">Lyase</keyword>
<dbReference type="SMART" id="SM00516">
    <property type="entry name" value="SEC14"/>
    <property type="match status" value="1"/>
</dbReference>
<dbReference type="InterPro" id="IPR044561">
    <property type="entry name" value="ACT_ThrD-II-like"/>
</dbReference>
<dbReference type="EMBL" id="LNFO01004667">
    <property type="protein sequence ID" value="KUF79900.1"/>
    <property type="molecule type" value="Genomic_DNA"/>
</dbReference>
<feature type="region of interest" description="Disordered" evidence="5">
    <location>
        <begin position="1"/>
        <end position="24"/>
    </location>
</feature>
<organism evidence="9 10">
    <name type="scientific">Phytophthora nicotianae</name>
    <name type="common">Potato buckeye rot agent</name>
    <name type="synonym">Phytophthora parasitica</name>
    <dbReference type="NCBI Taxonomy" id="4792"/>
    <lineage>
        <taxon>Eukaryota</taxon>
        <taxon>Sar</taxon>
        <taxon>Stramenopiles</taxon>
        <taxon>Oomycota</taxon>
        <taxon>Peronosporomycetes</taxon>
        <taxon>Peronosporales</taxon>
        <taxon>Peronosporaceae</taxon>
        <taxon>Phytophthora</taxon>
    </lineage>
</organism>
<gene>
    <name evidence="9" type="ORF">AM587_10014587</name>
</gene>
<keyword evidence="6" id="KW-0472">Membrane</keyword>
<keyword evidence="6" id="KW-1133">Transmembrane helix</keyword>
<evidence type="ECO:0000256" key="3">
    <source>
        <dbReference type="ARBA" id="ARBA00022898"/>
    </source>
</evidence>
<evidence type="ECO:0000256" key="1">
    <source>
        <dbReference type="ARBA" id="ARBA00001933"/>
    </source>
</evidence>
<sequence>MSSAPTSTTSSGGSVSPRLSRMSSTSGAFSTQSLQGFRTVSLPGLFPGTHLGILASGLLDKRRDGAVRGGWAKRLFILSTRSLHYYRKVEESELFGKERGQVLLSDIGYAKVVMPEDAPAGAVEPGHSSFFVGVLSKRKTLLLFLRADSFEYASSWVEAKTLRLTVKNSYFRDECSNFEEIEAAATTESPTEVAAAPTVTRPIPTVLVVSMVSGPLSGSTATERLVKRNVELNTELLLGSFEQKDTCVLVLSDGEELHIPQRLLGGDTNSLLTTAKQIELTTPARSQPLRPHIVSMSKIFVSFRCVRAPLMQISRRDSGPQPVMSSLPSTFTVAFPGTLGGLFLISCLVSFYCATPFVGLMKITIVLGLILSVSQITQFVVCLSESQSHKRLSPVLSPIGGSRKAVAAVGNELLFHLTVDRIEVIEADQDKEPALSETASPVSDIDGITESETNAISGGPIAFSPRFIAGEKGDEEKGRARYLATLEWRKENNIDNILVTPHPNFETIKKYYPQYFHGRTRDGLPVYYERPGKIDLPALKREGLSIDDLLRHYMYITEYLWRVVEPNDSGRSITVLDVTGIGMYDLGGEVLDFIKRASAFTGAHYPERSAHIFIINIPGWFNMIWRMVKPMIDPVTREKVHMLKGSAILKELETLIDLENIPSDFGGEGVALGDSEEEHALAAHDADYGWVIRLHVTRAGDASVSDQWSPLRLLLTLAFAMSLTKLLFRRSTTSRARSSLSLVSRAFSDVPDVLPEPVYFEDISTASYRIRDGIQETQCEYSPLLSQRMGIDLYLKKDHRQMTGSFKERGARNALLQLSDEEKKNGVVAASAGNHAQALAYHGQLLGIPVTCVMPRVAPLTKIARCRELGARVVLHGEHILEARDKAEDFVRDENMVYINGFDRPEIIAGAGTMGIEILNQVPDVDAIVVPVGGGGLIAGVALAVKTLAPNVQVIGVEPEYCSSYSAALEAGRPVNMPTQPTLADGLAVPCVGANAFEIARKYVDKVVTVSERSIALSVLRLVEMEKVVVEGGGASSLAALIDDKLPELKGKRVVLPLTGGNIDTPVLGRVIDRGLAADGRLVRFVATVSDRPGGIAQLTCFLRDFGVSVKDIYHERAWVHASISHVAVKCVVETQSSEHALELKKRLEDNGYPLIWESFAGQQTPAVEL</sequence>
<dbReference type="SUPFAM" id="SSF52087">
    <property type="entry name" value="CRAL/TRIO domain"/>
    <property type="match status" value="1"/>
</dbReference>
<dbReference type="PANTHER" id="PTHR48078">
    <property type="entry name" value="THREONINE DEHYDRATASE, MITOCHONDRIAL-RELATED"/>
    <property type="match status" value="1"/>
</dbReference>
<dbReference type="PROSITE" id="PS50191">
    <property type="entry name" value="CRAL_TRIO"/>
    <property type="match status" value="1"/>
</dbReference>
<dbReference type="CDD" id="cd04886">
    <property type="entry name" value="ACT_ThrD-II-like"/>
    <property type="match status" value="1"/>
</dbReference>
<dbReference type="OrthoDB" id="4418812at2759"/>
<dbReference type="SMART" id="SM00233">
    <property type="entry name" value="PH"/>
    <property type="match status" value="1"/>
</dbReference>
<dbReference type="GO" id="GO:0004794">
    <property type="term" value="F:threonine deaminase activity"/>
    <property type="evidence" value="ECO:0007669"/>
    <property type="project" value="InterPro"/>
</dbReference>
<accession>A0A0W8C751</accession>
<feature type="domain" description="CRAL-TRIO" evidence="8">
    <location>
        <begin position="504"/>
        <end position="673"/>
    </location>
</feature>
<dbReference type="CDD" id="cd01562">
    <property type="entry name" value="Thr-dehyd"/>
    <property type="match status" value="1"/>
</dbReference>
<dbReference type="CDD" id="cd00170">
    <property type="entry name" value="SEC14"/>
    <property type="match status" value="1"/>
</dbReference>
<evidence type="ECO:0000256" key="2">
    <source>
        <dbReference type="ARBA" id="ARBA00010869"/>
    </source>
</evidence>
<evidence type="ECO:0000259" key="8">
    <source>
        <dbReference type="PROSITE" id="PS50191"/>
    </source>
</evidence>
<evidence type="ECO:0000256" key="6">
    <source>
        <dbReference type="SAM" id="Phobius"/>
    </source>
</evidence>
<dbReference type="PROSITE" id="PS50003">
    <property type="entry name" value="PH_DOMAIN"/>
    <property type="match status" value="1"/>
</dbReference>
<comment type="cofactor">
    <cofactor evidence="1">
        <name>pyridoxal 5'-phosphate</name>
        <dbReference type="ChEBI" id="CHEBI:597326"/>
    </cofactor>
</comment>
<dbReference type="InterPro" id="IPR001251">
    <property type="entry name" value="CRAL-TRIO_dom"/>
</dbReference>
<protein>
    <submittedName>
        <fullName evidence="9">L-threonine dehydratase biosynthetic IlvA</fullName>
    </submittedName>
</protein>
<dbReference type="InterPro" id="IPR050147">
    <property type="entry name" value="Ser/Thr_Dehydratase"/>
</dbReference>
<dbReference type="InterPro" id="IPR005789">
    <property type="entry name" value="Thr_deHydtase_catblc"/>
</dbReference>
<feature type="transmembrane region" description="Helical" evidence="6">
    <location>
        <begin position="360"/>
        <end position="381"/>
    </location>
</feature>
<dbReference type="Gene3D" id="3.40.525.10">
    <property type="entry name" value="CRAL-TRIO lipid binding domain"/>
    <property type="match status" value="1"/>
</dbReference>
<name>A0A0W8C751_PHYNI</name>
<dbReference type="Pfam" id="PF00650">
    <property type="entry name" value="CRAL_TRIO"/>
    <property type="match status" value="1"/>
</dbReference>